<reference evidence="1" key="1">
    <citation type="submission" date="2005-10" db="EMBL/GenBank/DDBJ databases">
        <authorList>
            <person name="Loftus B.J."/>
            <person name="Nene V.M."/>
            <person name="Hannick L.I."/>
            <person name="Bidwell S."/>
            <person name="Haas B."/>
            <person name="Amedeo P."/>
            <person name="Orvis J."/>
            <person name="Wortman J.R."/>
            <person name="White O.R."/>
            <person name="Salzberg S."/>
            <person name="Shumway M."/>
            <person name="Koo H."/>
            <person name="Zhao Y."/>
            <person name="Holmes M."/>
            <person name="Miller J."/>
            <person name="Schatz M."/>
            <person name="Pop M."/>
            <person name="Pai G."/>
            <person name="Utterback T."/>
            <person name="Rogers Y.-H."/>
            <person name="Kravitz S."/>
            <person name="Fraser C.M."/>
        </authorList>
    </citation>
    <scope>NUCLEOTIDE SEQUENCE</scope>
    <source>
        <strain evidence="1">Liverpool</strain>
    </source>
</reference>
<accession>J9HZH0</accession>
<reference evidence="1" key="3">
    <citation type="submission" date="2012-09" db="EMBL/GenBank/DDBJ databases">
        <authorList>
            <consortium name="VectorBase"/>
        </authorList>
    </citation>
    <scope>NUCLEOTIDE SEQUENCE</scope>
    <source>
        <strain evidence="1">Liverpool</strain>
    </source>
</reference>
<dbReference type="EMBL" id="CH477691">
    <property type="protein sequence ID" value="EJY57880.1"/>
    <property type="molecule type" value="Genomic_DNA"/>
</dbReference>
<organism evidence="1 2">
    <name type="scientific">Aedes aegypti</name>
    <name type="common">Yellowfever mosquito</name>
    <name type="synonym">Culex aegypti</name>
    <dbReference type="NCBI Taxonomy" id="7159"/>
    <lineage>
        <taxon>Eukaryota</taxon>
        <taxon>Metazoa</taxon>
        <taxon>Ecdysozoa</taxon>
        <taxon>Arthropoda</taxon>
        <taxon>Hexapoda</taxon>
        <taxon>Insecta</taxon>
        <taxon>Pterygota</taxon>
        <taxon>Neoptera</taxon>
        <taxon>Endopterygota</taxon>
        <taxon>Diptera</taxon>
        <taxon>Nematocera</taxon>
        <taxon>Culicoidea</taxon>
        <taxon>Culicidae</taxon>
        <taxon>Culicinae</taxon>
        <taxon>Aedini</taxon>
        <taxon>Aedes</taxon>
        <taxon>Stegomyia</taxon>
    </lineage>
</organism>
<sequence length="69" mass="7755">MVFLPVPAWVASDGFVLDVVTAFKRSCHGMEWNLLVDSVRVEDCSSDLQRWRMDSVTTALYSPFITNGS</sequence>
<dbReference type="PaxDb" id="7159-AAEL017496-PA"/>
<dbReference type="HOGENOM" id="CLU_2777914_0_0_1"/>
<reference evidence="1" key="2">
    <citation type="journal article" date="2007" name="Science">
        <title>Genome sequence of Aedes aegypti, a major arbovirus vector.</title>
        <authorList>
            <person name="Nene V."/>
            <person name="Wortman J.R."/>
            <person name="Lawson D."/>
            <person name="Haas B."/>
            <person name="Kodira C."/>
            <person name="Tu Z.J."/>
            <person name="Loftus B."/>
            <person name="Xi Z."/>
            <person name="Megy K."/>
            <person name="Grabherr M."/>
            <person name="Ren Q."/>
            <person name="Zdobnov E.M."/>
            <person name="Lobo N.F."/>
            <person name="Campbell K.S."/>
            <person name="Brown S.E."/>
            <person name="Bonaldo M.F."/>
            <person name="Zhu J."/>
            <person name="Sinkins S.P."/>
            <person name="Hogenkamp D.G."/>
            <person name="Amedeo P."/>
            <person name="Arensburger P."/>
            <person name="Atkinson P.W."/>
            <person name="Bidwell S."/>
            <person name="Biedler J."/>
            <person name="Birney E."/>
            <person name="Bruggner R.V."/>
            <person name="Costas J."/>
            <person name="Coy M.R."/>
            <person name="Crabtree J."/>
            <person name="Crawford M."/>
            <person name="Debruyn B."/>
            <person name="Decaprio D."/>
            <person name="Eiglmeier K."/>
            <person name="Eisenstadt E."/>
            <person name="El-Dorry H."/>
            <person name="Gelbart W.M."/>
            <person name="Gomes S.L."/>
            <person name="Hammond M."/>
            <person name="Hannick L.I."/>
            <person name="Hogan J.R."/>
            <person name="Holmes M.H."/>
            <person name="Jaffe D."/>
            <person name="Johnston J.S."/>
            <person name="Kennedy R.C."/>
            <person name="Koo H."/>
            <person name="Kravitz S."/>
            <person name="Kriventseva E.V."/>
            <person name="Kulp D."/>
            <person name="Labutti K."/>
            <person name="Lee E."/>
            <person name="Li S."/>
            <person name="Lovin D.D."/>
            <person name="Mao C."/>
            <person name="Mauceli E."/>
            <person name="Menck C.F."/>
            <person name="Miller J.R."/>
            <person name="Montgomery P."/>
            <person name="Mori A."/>
            <person name="Nascimento A.L."/>
            <person name="Naveira H.F."/>
            <person name="Nusbaum C."/>
            <person name="O'leary S."/>
            <person name="Orvis J."/>
            <person name="Pertea M."/>
            <person name="Quesneville H."/>
            <person name="Reidenbach K.R."/>
            <person name="Rogers Y.H."/>
            <person name="Roth C.W."/>
            <person name="Schneider J.R."/>
            <person name="Schatz M."/>
            <person name="Shumway M."/>
            <person name="Stanke M."/>
            <person name="Stinson E.O."/>
            <person name="Tubio J.M."/>
            <person name="Vanzee J.P."/>
            <person name="Verjovski-Almeida S."/>
            <person name="Werner D."/>
            <person name="White O."/>
            <person name="Wyder S."/>
            <person name="Zeng Q."/>
            <person name="Zhao Q."/>
            <person name="Zhao Y."/>
            <person name="Hill C.A."/>
            <person name="Raikhel A.S."/>
            <person name="Soares M.B."/>
            <person name="Knudson D.L."/>
            <person name="Lee N.H."/>
            <person name="Galagan J."/>
            <person name="Salzberg S.L."/>
            <person name="Paulsen I.T."/>
            <person name="Dimopoulos G."/>
            <person name="Collins F.H."/>
            <person name="Birren B."/>
            <person name="Fraser-Liggett C.M."/>
            <person name="Severson D.W."/>
        </authorList>
    </citation>
    <scope>NUCLEOTIDE SEQUENCE [LARGE SCALE GENOMIC DNA]</scope>
    <source>
        <strain evidence="1">Liverpool</strain>
    </source>
</reference>
<evidence type="ECO:0000313" key="2">
    <source>
        <dbReference type="Proteomes" id="UP000682892"/>
    </source>
</evidence>
<dbReference type="Proteomes" id="UP000682892">
    <property type="component" value="Chromosome 3"/>
</dbReference>
<protein>
    <submittedName>
        <fullName evidence="1">AAEL017496-PA</fullName>
    </submittedName>
</protein>
<gene>
    <name evidence="1" type="ORF">AaeL_AAEL017496</name>
</gene>
<evidence type="ECO:0000313" key="1">
    <source>
        <dbReference type="EMBL" id="EJY57880.1"/>
    </source>
</evidence>
<proteinExistence type="predicted"/>
<name>J9HZH0_AEDAE</name>
<dbReference type="AlphaFoldDB" id="J9HZH0"/>